<evidence type="ECO:0000256" key="1">
    <source>
        <dbReference type="SAM" id="Phobius"/>
    </source>
</evidence>
<feature type="transmembrane region" description="Helical" evidence="1">
    <location>
        <begin position="12"/>
        <end position="31"/>
    </location>
</feature>
<dbReference type="EMBL" id="UGMS01000001">
    <property type="protein sequence ID" value="STV82612.1"/>
    <property type="molecule type" value="Genomic_DNA"/>
</dbReference>
<evidence type="ECO:0000313" key="2">
    <source>
        <dbReference type="EMBL" id="STV82612.1"/>
    </source>
</evidence>
<keyword evidence="1" id="KW-0812">Transmembrane</keyword>
<dbReference type="Proteomes" id="UP000254863">
    <property type="component" value="Unassembled WGS sequence"/>
</dbReference>
<sequence>MLWLMTMGRRLNGVYAAFMLVAFMMGIAGALQAPTLSLFLSREVGAQAVSG</sequence>
<accession>A0A7H4N7S2</accession>
<dbReference type="AlphaFoldDB" id="A0A7H4N7S2"/>
<keyword evidence="1" id="KW-0472">Membrane</keyword>
<keyword evidence="1" id="KW-1133">Transmembrane helix</keyword>
<gene>
    <name evidence="2" type="primary">setA_3</name>
    <name evidence="2" type="ORF">NCTC11685_03119</name>
</gene>
<name>A0A7H4N7S2_9ENTR</name>
<proteinExistence type="predicted"/>
<organism evidence="2 3">
    <name type="scientific">Klebsiella michiganensis</name>
    <dbReference type="NCBI Taxonomy" id="1134687"/>
    <lineage>
        <taxon>Bacteria</taxon>
        <taxon>Pseudomonadati</taxon>
        <taxon>Pseudomonadota</taxon>
        <taxon>Gammaproteobacteria</taxon>
        <taxon>Enterobacterales</taxon>
        <taxon>Enterobacteriaceae</taxon>
        <taxon>Klebsiella/Raoultella group</taxon>
        <taxon>Klebsiella</taxon>
    </lineage>
</organism>
<evidence type="ECO:0000313" key="3">
    <source>
        <dbReference type="Proteomes" id="UP000254863"/>
    </source>
</evidence>
<comment type="caution">
    <text evidence="2">The sequence shown here is derived from an EMBL/GenBank/DDBJ whole genome shotgun (WGS) entry which is preliminary data.</text>
</comment>
<protein>
    <submittedName>
        <fullName evidence="2">Transport protein</fullName>
    </submittedName>
</protein>
<reference evidence="2 3" key="1">
    <citation type="submission" date="2018-06" db="EMBL/GenBank/DDBJ databases">
        <authorList>
            <consortium name="Pathogen Informatics"/>
            <person name="Doyle S."/>
        </authorList>
    </citation>
    <scope>NUCLEOTIDE SEQUENCE [LARGE SCALE GENOMIC DNA]</scope>
    <source>
        <strain evidence="2 3">NCTC11685</strain>
    </source>
</reference>